<evidence type="ECO:0000313" key="6">
    <source>
        <dbReference type="Proteomes" id="UP000242850"/>
    </source>
</evidence>
<keyword evidence="6" id="KW-1185">Reference proteome</keyword>
<dbReference type="InterPro" id="IPR032525">
    <property type="entry name" value="Peptidase_U32_C"/>
</dbReference>
<accession>A0A1H5V1Y9</accession>
<dbReference type="GO" id="GO:0008233">
    <property type="term" value="F:peptidase activity"/>
    <property type="evidence" value="ECO:0007669"/>
    <property type="project" value="UniProtKB-KW"/>
</dbReference>
<reference evidence="6" key="1">
    <citation type="submission" date="2016-10" db="EMBL/GenBank/DDBJ databases">
        <authorList>
            <person name="Varghese N."/>
            <person name="Submissions S."/>
        </authorList>
    </citation>
    <scope>NUCLEOTIDE SEQUENCE [LARGE SCALE GENOMIC DNA]</scope>
    <source>
        <strain evidence="6">DSM 5463</strain>
    </source>
</reference>
<gene>
    <name evidence="5" type="ORF">SAMN05660865_01078</name>
</gene>
<proteinExistence type="inferred from homology"/>
<evidence type="ECO:0000256" key="1">
    <source>
        <dbReference type="ARBA" id="ARBA00022670"/>
    </source>
</evidence>
<dbReference type="InterPro" id="IPR051454">
    <property type="entry name" value="RNA/ubiquinone_mod_enzymes"/>
</dbReference>
<dbReference type="PANTHER" id="PTHR30217">
    <property type="entry name" value="PEPTIDASE U32 FAMILY"/>
    <property type="match status" value="1"/>
</dbReference>
<dbReference type="Gene3D" id="2.40.30.10">
    <property type="entry name" value="Translation factors"/>
    <property type="match status" value="1"/>
</dbReference>
<keyword evidence="1 5" id="KW-0645">Protease</keyword>
<dbReference type="OrthoDB" id="9807498at2"/>
<dbReference type="PROSITE" id="PS01276">
    <property type="entry name" value="PEPTIDASE_U32"/>
    <property type="match status" value="1"/>
</dbReference>
<feature type="domain" description="Peptidase family U32 C-terminal" evidence="4">
    <location>
        <begin position="319"/>
        <end position="400"/>
    </location>
</feature>
<name>A0A1H5V1Y9_9CLOT</name>
<evidence type="ECO:0000256" key="2">
    <source>
        <dbReference type="ARBA" id="ARBA00022801"/>
    </source>
</evidence>
<dbReference type="AlphaFoldDB" id="A0A1H5V1Y9"/>
<dbReference type="Proteomes" id="UP000242850">
    <property type="component" value="Unassembled WGS sequence"/>
</dbReference>
<dbReference type="EMBL" id="FNUK01000012">
    <property type="protein sequence ID" value="SEF81405.1"/>
    <property type="molecule type" value="Genomic_DNA"/>
</dbReference>
<dbReference type="InterPro" id="IPR001539">
    <property type="entry name" value="Peptidase_U32"/>
</dbReference>
<protein>
    <submittedName>
        <fullName evidence="5">Putative protease</fullName>
    </submittedName>
</protein>
<dbReference type="GO" id="GO:0006508">
    <property type="term" value="P:proteolysis"/>
    <property type="evidence" value="ECO:0007669"/>
    <property type="project" value="UniProtKB-KW"/>
</dbReference>
<keyword evidence="2" id="KW-0378">Hydrolase</keyword>
<dbReference type="PANTHER" id="PTHR30217:SF6">
    <property type="entry name" value="TRNA HYDROXYLATION PROTEIN P"/>
    <property type="match status" value="1"/>
</dbReference>
<dbReference type="Pfam" id="PF16325">
    <property type="entry name" value="Peptidase_U32_C"/>
    <property type="match status" value="1"/>
</dbReference>
<dbReference type="RefSeq" id="WP_103896047.1">
    <property type="nucleotide sequence ID" value="NZ_FNUK01000012.1"/>
</dbReference>
<evidence type="ECO:0000256" key="3">
    <source>
        <dbReference type="ARBA" id="ARBA00038374"/>
    </source>
</evidence>
<evidence type="ECO:0000259" key="4">
    <source>
        <dbReference type="Pfam" id="PF16325"/>
    </source>
</evidence>
<dbReference type="Pfam" id="PF01136">
    <property type="entry name" value="Peptidase_U32"/>
    <property type="match status" value="1"/>
</dbReference>
<organism evidence="5 6">
    <name type="scientific">Caloramator fervidus</name>
    <dbReference type="NCBI Taxonomy" id="29344"/>
    <lineage>
        <taxon>Bacteria</taxon>
        <taxon>Bacillati</taxon>
        <taxon>Bacillota</taxon>
        <taxon>Clostridia</taxon>
        <taxon>Eubacteriales</taxon>
        <taxon>Clostridiaceae</taxon>
        <taxon>Caloramator</taxon>
    </lineage>
</organism>
<dbReference type="SUPFAM" id="SSF51366">
    <property type="entry name" value="Ribulose-phoshate binding barrel"/>
    <property type="match status" value="1"/>
</dbReference>
<comment type="similarity">
    <text evidence="3">Belongs to the peptidase U32 family.</text>
</comment>
<dbReference type="InterPro" id="IPR011060">
    <property type="entry name" value="RibuloseP-bd_barrel"/>
</dbReference>
<evidence type="ECO:0000313" key="5">
    <source>
        <dbReference type="EMBL" id="SEF81405.1"/>
    </source>
</evidence>
<sequence length="409" mass="46933">MKLELLAPAGNLEKLKVAVLYGADAVYIGGEAYSLRAMADNFDIDTMKEALEFAHKHGVKVYVTVNIFAHNDDLKGIPSYVKSLSEIGVDAIIVSDPGVFSIVKEVAPDMEVHISTQANNTNYKTCEFWYKLGAKRVVLARELSLKEIKEIRQKTPKDLELEAFVHGAMCISYSGRCLLSNYMTYRDANRGACAHPCRYKYYLVEEKRPGQYFPVFEDERGTYILNSHDLCMIEYIPELVESGITSFKIEGRMKSSYYVATVVKAYRQAIDAYLKDKENYKFNPKWLEEVSKASHREFSTGFYFGKPQKQIYSTSSYIRTHDVVGIVVDYDEENNIATIEQRNKIFKGDTVEVLTYKGENFKITLDYMWNLEGEEIDSTPHPQMIYKIKTNKKLNPYDMLVKEKGDKDE</sequence>